<dbReference type="EMBL" id="LGTZ01000426">
    <property type="protein sequence ID" value="OJD25136.1"/>
    <property type="molecule type" value="Genomic_DNA"/>
</dbReference>
<comment type="subcellular location">
    <subcellularLocation>
        <location evidence="1">Membrane</location>
        <topology evidence="1">Multi-pass membrane protein</topology>
    </subcellularLocation>
</comment>
<protein>
    <recommendedName>
        <fullName evidence="8">Major facilitator superfamily (MFS) profile domain-containing protein</fullName>
    </recommendedName>
</protein>
<dbReference type="GO" id="GO:0022857">
    <property type="term" value="F:transmembrane transporter activity"/>
    <property type="evidence" value="ECO:0007669"/>
    <property type="project" value="TreeGrafter"/>
</dbReference>
<keyword evidence="4 5" id="KW-0472">Membrane</keyword>
<feature type="transmembrane region" description="Helical" evidence="5">
    <location>
        <begin position="28"/>
        <end position="52"/>
    </location>
</feature>
<accession>A0A1J9Q9K0</accession>
<dbReference type="Proteomes" id="UP000242791">
    <property type="component" value="Unassembled WGS sequence"/>
</dbReference>
<evidence type="ECO:0008006" key="8">
    <source>
        <dbReference type="Google" id="ProtNLM"/>
    </source>
</evidence>
<dbReference type="PANTHER" id="PTHR23502:SF151">
    <property type="entry name" value="MAJOR FACILITATOR SUPERFAMILY (MFS) PROFILE DOMAIN-CONTAINING PROTEIN"/>
    <property type="match status" value="1"/>
</dbReference>
<organism evidence="6 7">
    <name type="scientific">Blastomyces percursus</name>
    <dbReference type="NCBI Taxonomy" id="1658174"/>
    <lineage>
        <taxon>Eukaryota</taxon>
        <taxon>Fungi</taxon>
        <taxon>Dikarya</taxon>
        <taxon>Ascomycota</taxon>
        <taxon>Pezizomycotina</taxon>
        <taxon>Eurotiomycetes</taxon>
        <taxon>Eurotiomycetidae</taxon>
        <taxon>Onygenales</taxon>
        <taxon>Ajellomycetaceae</taxon>
        <taxon>Blastomyces</taxon>
    </lineage>
</organism>
<gene>
    <name evidence="6" type="ORF">ACJ73_03504</name>
</gene>
<dbReference type="GO" id="GO:0005886">
    <property type="term" value="C:plasma membrane"/>
    <property type="evidence" value="ECO:0007669"/>
    <property type="project" value="TreeGrafter"/>
</dbReference>
<evidence type="ECO:0000256" key="4">
    <source>
        <dbReference type="ARBA" id="ARBA00023136"/>
    </source>
</evidence>
<keyword evidence="2 5" id="KW-0812">Transmembrane</keyword>
<keyword evidence="3 5" id="KW-1133">Transmembrane helix</keyword>
<dbReference type="AlphaFoldDB" id="A0A1J9Q9K0"/>
<dbReference type="STRING" id="1658174.A0A1J9Q9K0"/>
<evidence type="ECO:0000256" key="2">
    <source>
        <dbReference type="ARBA" id="ARBA00022692"/>
    </source>
</evidence>
<dbReference type="SUPFAM" id="SSF103473">
    <property type="entry name" value="MFS general substrate transporter"/>
    <property type="match status" value="1"/>
</dbReference>
<feature type="transmembrane region" description="Helical" evidence="5">
    <location>
        <begin position="203"/>
        <end position="225"/>
    </location>
</feature>
<reference evidence="6 7" key="1">
    <citation type="submission" date="2015-08" db="EMBL/GenBank/DDBJ databases">
        <title>Emmonsia species relationships and genome sequence.</title>
        <authorList>
            <person name="Cuomo C.A."/>
            <person name="Schwartz I.S."/>
            <person name="Kenyon C."/>
            <person name="De Hoog G.S."/>
            <person name="Govender N.P."/>
            <person name="Botha A."/>
            <person name="Moreno L."/>
            <person name="De Vries M."/>
            <person name="Munoz J.F."/>
            <person name="Stielow J.B."/>
        </authorList>
    </citation>
    <scope>NUCLEOTIDE SEQUENCE [LARGE SCALE GENOMIC DNA]</scope>
    <source>
        <strain evidence="6 7">EI222</strain>
    </source>
</reference>
<name>A0A1J9Q9K0_9EURO</name>
<dbReference type="Gene3D" id="1.20.1720.10">
    <property type="entry name" value="Multidrug resistance protein D"/>
    <property type="match status" value="1"/>
</dbReference>
<evidence type="ECO:0000256" key="1">
    <source>
        <dbReference type="ARBA" id="ARBA00004141"/>
    </source>
</evidence>
<feature type="transmembrane region" description="Helical" evidence="5">
    <location>
        <begin position="64"/>
        <end position="86"/>
    </location>
</feature>
<dbReference type="InterPro" id="IPR036259">
    <property type="entry name" value="MFS_trans_sf"/>
</dbReference>
<sequence length="303" mass="33383">MAEPPIRPGADVSIISPYRAFPPSMKSLIVFIVSIAATFSGLATNIYFPVILTIATELSVSIDLVNVSITSYLVFQAIMPFIWGAFSDYQGRRILSAPVSLEILPRESNEAATWATSRQGRFTTCNWTNPRGVFADTFDWKSIFETLRSLVGNGTVPSRGISKSSLTYFRLRQAAQGSEQDPAQTSTTVISDSKQSFNFLGPIRILLSLEITFAIVFVSICYGLWQMTLTAQSTLLKQTYNLNDTQLGLTYVANGVDCMVSTASTGGLLDVEYKRIKSKYGGPAESFPLERARLRTAWFWAGV</sequence>
<evidence type="ECO:0000313" key="6">
    <source>
        <dbReference type="EMBL" id="OJD25136.1"/>
    </source>
</evidence>
<keyword evidence="7" id="KW-1185">Reference proteome</keyword>
<evidence type="ECO:0000313" key="7">
    <source>
        <dbReference type="Proteomes" id="UP000242791"/>
    </source>
</evidence>
<proteinExistence type="predicted"/>
<evidence type="ECO:0000256" key="5">
    <source>
        <dbReference type="SAM" id="Phobius"/>
    </source>
</evidence>
<evidence type="ECO:0000256" key="3">
    <source>
        <dbReference type="ARBA" id="ARBA00022989"/>
    </source>
</evidence>
<dbReference type="OrthoDB" id="440553at2759"/>
<comment type="caution">
    <text evidence="6">The sequence shown here is derived from an EMBL/GenBank/DDBJ whole genome shotgun (WGS) entry which is preliminary data.</text>
</comment>
<dbReference type="PANTHER" id="PTHR23502">
    <property type="entry name" value="MAJOR FACILITATOR SUPERFAMILY"/>
    <property type="match status" value="1"/>
</dbReference>
<dbReference type="VEuPathDB" id="FungiDB:ACJ73_03504"/>